<organism evidence="2 3">
    <name type="scientific">Actinokineospora globicatena</name>
    <dbReference type="NCBI Taxonomy" id="103729"/>
    <lineage>
        <taxon>Bacteria</taxon>
        <taxon>Bacillati</taxon>
        <taxon>Actinomycetota</taxon>
        <taxon>Actinomycetes</taxon>
        <taxon>Pseudonocardiales</taxon>
        <taxon>Pseudonocardiaceae</taxon>
        <taxon>Actinokineospora</taxon>
    </lineage>
</organism>
<dbReference type="RefSeq" id="WP_285612877.1">
    <property type="nucleotide sequence ID" value="NZ_BSSD01000011.1"/>
</dbReference>
<dbReference type="EMBL" id="BSSD01000011">
    <property type="protein sequence ID" value="GLW94966.1"/>
    <property type="molecule type" value="Genomic_DNA"/>
</dbReference>
<dbReference type="SUPFAM" id="SSF75304">
    <property type="entry name" value="Amidase signature (AS) enzymes"/>
    <property type="match status" value="1"/>
</dbReference>
<dbReference type="Proteomes" id="UP001165042">
    <property type="component" value="Unassembled WGS sequence"/>
</dbReference>
<reference evidence="2" key="1">
    <citation type="submission" date="2023-02" db="EMBL/GenBank/DDBJ databases">
        <title>Actinokineospora globicatena NBRC 15670.</title>
        <authorList>
            <person name="Ichikawa N."/>
            <person name="Sato H."/>
            <person name="Tonouchi N."/>
        </authorList>
    </citation>
    <scope>NUCLEOTIDE SEQUENCE</scope>
    <source>
        <strain evidence="2">NBRC 15670</strain>
    </source>
</reference>
<comment type="caution">
    <text evidence="2">The sequence shown here is derived from an EMBL/GenBank/DDBJ whole genome shotgun (WGS) entry which is preliminary data.</text>
</comment>
<keyword evidence="2" id="KW-0378">Hydrolase</keyword>
<dbReference type="InterPro" id="IPR000120">
    <property type="entry name" value="Amidase"/>
</dbReference>
<protein>
    <submittedName>
        <fullName evidence="2">Indole acetimide hydrolase</fullName>
    </submittedName>
</protein>
<dbReference type="GO" id="GO:0016787">
    <property type="term" value="F:hydrolase activity"/>
    <property type="evidence" value="ECO:0007669"/>
    <property type="project" value="UniProtKB-KW"/>
</dbReference>
<gene>
    <name evidence="2" type="primary">tms2</name>
    <name evidence="2" type="ORF">Aglo03_57820</name>
</gene>
<dbReference type="AlphaFoldDB" id="A0A9W6QQA3"/>
<feature type="domain" description="Amidase" evidence="1">
    <location>
        <begin position="43"/>
        <end position="411"/>
    </location>
</feature>
<evidence type="ECO:0000259" key="1">
    <source>
        <dbReference type="Pfam" id="PF01425"/>
    </source>
</evidence>
<evidence type="ECO:0000313" key="3">
    <source>
        <dbReference type="Proteomes" id="UP001165042"/>
    </source>
</evidence>
<proteinExistence type="predicted"/>
<dbReference type="InterPro" id="IPR036928">
    <property type="entry name" value="AS_sf"/>
</dbReference>
<dbReference type="Gene3D" id="3.90.1300.10">
    <property type="entry name" value="Amidase signature (AS) domain"/>
    <property type="match status" value="1"/>
</dbReference>
<dbReference type="PANTHER" id="PTHR11895">
    <property type="entry name" value="TRANSAMIDASE"/>
    <property type="match status" value="1"/>
</dbReference>
<accession>A0A9W6QQA3</accession>
<evidence type="ECO:0000313" key="2">
    <source>
        <dbReference type="EMBL" id="GLW94966.1"/>
    </source>
</evidence>
<dbReference type="Pfam" id="PF01425">
    <property type="entry name" value="Amidase"/>
    <property type="match status" value="1"/>
</dbReference>
<keyword evidence="3" id="KW-1185">Reference proteome</keyword>
<name>A0A9W6QQA3_9PSEU</name>
<sequence>MPTTLSDWLDLSVPERARCVTEAARAAGESALGEWISVATPAAHGDGVLAGIPFSVKDNIDVQGCATTAGSTLLRSTPAAVDATVVSALRHAGAVVLGKTNLHELAFGITSNNKAFGPVRNPFDPGKSAGGSSGGSAVSVASGVVPFALGTDTGGSVTIPAAYCGVVGFRPTVGRYPGDGVVNLSTTRDTVGIHARTVRDVRTLDEILTGERGASVAGLRIGIPRNRFRDLSPDIAAVVADFLSTVEHELVDLDFTELDQLANTGNVLVFREAPGLLARHTDHPRSDWLDHIASPDVRSIIAAMAEPVSVEEYEAARADRWLLRQRYQEVFAQVDVVLSPTTPVPPPLLGADDVISLNGRLLPTFPTVTRNVTPGTVAGLPMISIPGGTTRAGLPVGLCLEARPCADARLLATAELLGG</sequence>
<dbReference type="InterPro" id="IPR023631">
    <property type="entry name" value="Amidase_dom"/>
</dbReference>
<dbReference type="PANTHER" id="PTHR11895:SF151">
    <property type="entry name" value="GLUTAMYL-TRNA(GLN) AMIDOTRANSFERASE SUBUNIT A"/>
    <property type="match status" value="1"/>
</dbReference>